<evidence type="ECO:0000256" key="1">
    <source>
        <dbReference type="SAM" id="Phobius"/>
    </source>
</evidence>
<evidence type="ECO:0000313" key="2">
    <source>
        <dbReference type="EMBL" id="KAL0911588.1"/>
    </source>
</evidence>
<dbReference type="EMBL" id="JANQDX010000015">
    <property type="protein sequence ID" value="KAL0911588.1"/>
    <property type="molecule type" value="Genomic_DNA"/>
</dbReference>
<evidence type="ECO:0000313" key="3">
    <source>
        <dbReference type="Proteomes" id="UP001552299"/>
    </source>
</evidence>
<proteinExistence type="predicted"/>
<accession>A0ABD0UG18</accession>
<name>A0ABD0UG18_DENTH</name>
<keyword evidence="1" id="KW-0472">Membrane</keyword>
<keyword evidence="1" id="KW-0812">Transmembrane</keyword>
<protein>
    <submittedName>
        <fullName evidence="2">Uncharacterized protein</fullName>
    </submittedName>
</protein>
<organism evidence="2 3">
    <name type="scientific">Dendrobium thyrsiflorum</name>
    <name type="common">Pinecone-like raceme dendrobium</name>
    <name type="synonym">Orchid</name>
    <dbReference type="NCBI Taxonomy" id="117978"/>
    <lineage>
        <taxon>Eukaryota</taxon>
        <taxon>Viridiplantae</taxon>
        <taxon>Streptophyta</taxon>
        <taxon>Embryophyta</taxon>
        <taxon>Tracheophyta</taxon>
        <taxon>Spermatophyta</taxon>
        <taxon>Magnoliopsida</taxon>
        <taxon>Liliopsida</taxon>
        <taxon>Asparagales</taxon>
        <taxon>Orchidaceae</taxon>
        <taxon>Epidendroideae</taxon>
        <taxon>Malaxideae</taxon>
        <taxon>Dendrobiinae</taxon>
        <taxon>Dendrobium</taxon>
    </lineage>
</organism>
<keyword evidence="3" id="KW-1185">Reference proteome</keyword>
<sequence>MSYCSRHWQQGKGKFKKAIGHANEYDTALRSTSKILVLKTIGFLALASIYYLPHSSILQQALETVEGQPLISLARNMGIFAMYAEKVGTPLERTKGQLSVGSSRIHYGANSERFIRTLEMKIKWESYAIHHNGVNKSLEDGLECSRSLAGGQFQVSQVNEAELRCVKIMASLESN</sequence>
<keyword evidence="1" id="KW-1133">Transmembrane helix</keyword>
<dbReference type="Proteomes" id="UP001552299">
    <property type="component" value="Unassembled WGS sequence"/>
</dbReference>
<feature type="transmembrane region" description="Helical" evidence="1">
    <location>
        <begin position="35"/>
        <end position="52"/>
    </location>
</feature>
<reference evidence="2 3" key="1">
    <citation type="journal article" date="2024" name="Plant Biotechnol. J.">
        <title>Dendrobium thyrsiflorum genome and its molecular insights into genes involved in important horticultural traits.</title>
        <authorList>
            <person name="Chen B."/>
            <person name="Wang J.Y."/>
            <person name="Zheng P.J."/>
            <person name="Li K.L."/>
            <person name="Liang Y.M."/>
            <person name="Chen X.F."/>
            <person name="Zhang C."/>
            <person name="Zhao X."/>
            <person name="He X."/>
            <person name="Zhang G.Q."/>
            <person name="Liu Z.J."/>
            <person name="Xu Q."/>
        </authorList>
    </citation>
    <scope>NUCLEOTIDE SEQUENCE [LARGE SCALE GENOMIC DNA]</scope>
    <source>
        <strain evidence="2">GZMU011</strain>
    </source>
</reference>
<gene>
    <name evidence="2" type="ORF">M5K25_019742</name>
</gene>
<dbReference type="AlphaFoldDB" id="A0ABD0UG18"/>
<comment type="caution">
    <text evidence="2">The sequence shown here is derived from an EMBL/GenBank/DDBJ whole genome shotgun (WGS) entry which is preliminary data.</text>
</comment>